<protein>
    <submittedName>
        <fullName evidence="5">GFA family protein</fullName>
    </submittedName>
</protein>
<dbReference type="Proteomes" id="UP000825799">
    <property type="component" value="Chromosome"/>
</dbReference>
<dbReference type="RefSeq" id="WP_220304313.1">
    <property type="nucleotide sequence ID" value="NZ_CP080590.1"/>
</dbReference>
<evidence type="ECO:0000313" key="6">
    <source>
        <dbReference type="Proteomes" id="UP000825799"/>
    </source>
</evidence>
<dbReference type="EMBL" id="CP080590">
    <property type="protein sequence ID" value="QYO75818.1"/>
    <property type="molecule type" value="Genomic_DNA"/>
</dbReference>
<dbReference type="InterPro" id="IPR052355">
    <property type="entry name" value="CENP-V-like"/>
</dbReference>
<sequence>MTITAACHCGATRITLPAHPTEAKACNCSYCARTGAVWAYFRAGELSFQSREGEATYSASDGMNLHHFCSHCGMQTWGDSPDWASMYNADGTPKNGDSRSMPTERIYAVNLNLIDDLDWTAIAVERVDGRNNW</sequence>
<feature type="domain" description="CENP-V/GFA" evidence="4">
    <location>
        <begin position="3"/>
        <end position="115"/>
    </location>
</feature>
<dbReference type="PANTHER" id="PTHR28620">
    <property type="entry name" value="CENTROMERE PROTEIN V"/>
    <property type="match status" value="1"/>
</dbReference>
<dbReference type="PANTHER" id="PTHR28620:SF1">
    <property type="entry name" value="CENP-V_GFA DOMAIN-CONTAINING PROTEIN"/>
    <property type="match status" value="1"/>
</dbReference>
<name>A0ABX8WAB8_9HYPH</name>
<comment type="similarity">
    <text evidence="1">Belongs to the Gfa family.</text>
</comment>
<gene>
    <name evidence="5" type="ORF">K1X15_14425</name>
</gene>
<evidence type="ECO:0000256" key="3">
    <source>
        <dbReference type="ARBA" id="ARBA00022833"/>
    </source>
</evidence>
<dbReference type="SUPFAM" id="SSF51316">
    <property type="entry name" value="Mss4-like"/>
    <property type="match status" value="1"/>
</dbReference>
<dbReference type="PROSITE" id="PS51891">
    <property type="entry name" value="CENP_V_GFA"/>
    <property type="match status" value="1"/>
</dbReference>
<keyword evidence="2" id="KW-0479">Metal-binding</keyword>
<evidence type="ECO:0000256" key="1">
    <source>
        <dbReference type="ARBA" id="ARBA00005495"/>
    </source>
</evidence>
<dbReference type="Gene3D" id="2.170.150.70">
    <property type="match status" value="1"/>
</dbReference>
<dbReference type="Pfam" id="PF04828">
    <property type="entry name" value="GFA"/>
    <property type="match status" value="1"/>
</dbReference>
<proteinExistence type="inferred from homology"/>
<dbReference type="InterPro" id="IPR011057">
    <property type="entry name" value="Mss4-like_sf"/>
</dbReference>
<reference evidence="5 6" key="1">
    <citation type="submission" date="2021-08" db="EMBL/GenBank/DDBJ databases">
        <title>Devosia salina sp. nov., isolated from the South China Sea sediment.</title>
        <authorList>
            <person name="Zhou Z."/>
        </authorList>
    </citation>
    <scope>NUCLEOTIDE SEQUENCE [LARGE SCALE GENOMIC DNA]</scope>
    <source>
        <strain evidence="5 6">SCS-3</strain>
    </source>
</reference>
<organism evidence="5 6">
    <name type="scientific">Devosia salina</name>
    <dbReference type="NCBI Taxonomy" id="2860336"/>
    <lineage>
        <taxon>Bacteria</taxon>
        <taxon>Pseudomonadati</taxon>
        <taxon>Pseudomonadota</taxon>
        <taxon>Alphaproteobacteria</taxon>
        <taxon>Hyphomicrobiales</taxon>
        <taxon>Devosiaceae</taxon>
        <taxon>Devosia</taxon>
    </lineage>
</organism>
<keyword evidence="3" id="KW-0862">Zinc</keyword>
<dbReference type="InterPro" id="IPR006913">
    <property type="entry name" value="CENP-V/GFA"/>
</dbReference>
<keyword evidence="6" id="KW-1185">Reference proteome</keyword>
<accession>A0ABX8WAB8</accession>
<evidence type="ECO:0000313" key="5">
    <source>
        <dbReference type="EMBL" id="QYO75818.1"/>
    </source>
</evidence>
<evidence type="ECO:0000259" key="4">
    <source>
        <dbReference type="PROSITE" id="PS51891"/>
    </source>
</evidence>
<evidence type="ECO:0000256" key="2">
    <source>
        <dbReference type="ARBA" id="ARBA00022723"/>
    </source>
</evidence>